<keyword evidence="1" id="KW-0812">Transmembrane</keyword>
<accession>A0A645CMB6</accession>
<gene>
    <name evidence="2" type="ORF">SDC9_125101</name>
</gene>
<dbReference type="AlphaFoldDB" id="A0A645CMB6"/>
<evidence type="ECO:0000313" key="2">
    <source>
        <dbReference type="EMBL" id="MPM78091.1"/>
    </source>
</evidence>
<keyword evidence="1" id="KW-1133">Transmembrane helix</keyword>
<keyword evidence="1" id="KW-0472">Membrane</keyword>
<proteinExistence type="predicted"/>
<dbReference type="EMBL" id="VSSQ01028382">
    <property type="protein sequence ID" value="MPM78091.1"/>
    <property type="molecule type" value="Genomic_DNA"/>
</dbReference>
<feature type="transmembrane region" description="Helical" evidence="1">
    <location>
        <begin position="89"/>
        <end position="107"/>
    </location>
</feature>
<name>A0A645CMB6_9ZZZZ</name>
<protein>
    <submittedName>
        <fullName evidence="2">Uncharacterized protein</fullName>
    </submittedName>
</protein>
<sequence length="108" mass="12289">MNKIIAGRQIGEGSVLCHESAVFRSVKGSAVGFIQLIQFPVINFGIFQVILSMVRIRFGQSFRNRRNLCLRQHRVQPYVRIDSMGMPRLRIFLLGLVIMLVGVAFILQ</sequence>
<comment type="caution">
    <text evidence="2">The sequence shown here is derived from an EMBL/GenBank/DDBJ whole genome shotgun (WGS) entry which is preliminary data.</text>
</comment>
<organism evidence="2">
    <name type="scientific">bioreactor metagenome</name>
    <dbReference type="NCBI Taxonomy" id="1076179"/>
    <lineage>
        <taxon>unclassified sequences</taxon>
        <taxon>metagenomes</taxon>
        <taxon>ecological metagenomes</taxon>
    </lineage>
</organism>
<reference evidence="2" key="1">
    <citation type="submission" date="2019-08" db="EMBL/GenBank/DDBJ databases">
        <authorList>
            <person name="Kucharzyk K."/>
            <person name="Murdoch R.W."/>
            <person name="Higgins S."/>
            <person name="Loffler F."/>
        </authorList>
    </citation>
    <scope>NUCLEOTIDE SEQUENCE</scope>
</reference>
<feature type="transmembrane region" description="Helical" evidence="1">
    <location>
        <begin position="33"/>
        <end position="56"/>
    </location>
</feature>
<evidence type="ECO:0000256" key="1">
    <source>
        <dbReference type="SAM" id="Phobius"/>
    </source>
</evidence>